<dbReference type="AlphaFoldDB" id="A0A2S8IMT6"/>
<dbReference type="InterPro" id="IPR020613">
    <property type="entry name" value="Thiolase_CS"/>
</dbReference>
<dbReference type="InterPro" id="IPR020615">
    <property type="entry name" value="Thiolase_acyl_enz_int_AS"/>
</dbReference>
<dbReference type="GO" id="GO:0006635">
    <property type="term" value="P:fatty acid beta-oxidation"/>
    <property type="evidence" value="ECO:0007669"/>
    <property type="project" value="TreeGrafter"/>
</dbReference>
<evidence type="ECO:0000256" key="4">
    <source>
        <dbReference type="ARBA" id="ARBA00023315"/>
    </source>
</evidence>
<evidence type="ECO:0000259" key="8">
    <source>
        <dbReference type="Pfam" id="PF02803"/>
    </source>
</evidence>
<dbReference type="Gene3D" id="3.40.47.10">
    <property type="match status" value="1"/>
</dbReference>
<feature type="active site" description="Proton acceptor" evidence="5">
    <location>
        <position position="344"/>
    </location>
</feature>
<dbReference type="PANTHER" id="PTHR43853">
    <property type="entry name" value="3-KETOACYL-COA THIOLASE, PEROXISOMAL"/>
    <property type="match status" value="1"/>
</dbReference>
<dbReference type="NCBIfam" id="TIGR01930">
    <property type="entry name" value="AcCoA-C-Actrans"/>
    <property type="match status" value="1"/>
</dbReference>
<proteinExistence type="inferred from homology"/>
<evidence type="ECO:0000256" key="3">
    <source>
        <dbReference type="ARBA" id="ARBA00022679"/>
    </source>
</evidence>
<dbReference type="InterPro" id="IPR016039">
    <property type="entry name" value="Thiolase-like"/>
</dbReference>
<evidence type="ECO:0000256" key="6">
    <source>
        <dbReference type="RuleBase" id="RU003557"/>
    </source>
</evidence>
<comment type="caution">
    <text evidence="9">The sequence shown here is derived from an EMBL/GenBank/DDBJ whole genome shotgun (WGS) entry which is preliminary data.</text>
</comment>
<comment type="pathway">
    <text evidence="1">Lipid metabolism.</text>
</comment>
<dbReference type="Proteomes" id="UP000239290">
    <property type="component" value="Unassembled WGS sequence"/>
</dbReference>
<sequence>MREVVVLDAARTAIGKSFRGGLADVRADDLGSTVIAALLARNDYLQPDDVSELYWGCSLPDHSQGYNTARQVGLLGGLPVTVPAITLSRSCGSALSAVRMAAHAIAVGDGEVYVAGGGDSFSLCLGKGFSPADHHPRFTDTRRPDFINFAYMEVFDTAEIVAARYGVTRTEMDEFALLSHSRASRAAAAGYFESEIVPFELPNGTIFAHDDSPRTDSSFDSLAALQSIAPALGGRVTAGNTCVAGDGAGALILASAEWARMAGAEPLARIAGSSVAGLEPEMMGLGSVPATRALLDRAGMTIRDVDIVEVHENFAAQVIPVCAELDIDPDGQLNPYGGAIAIGHPPGMTGARLVMTLINGLAHRDQQIGLATTCVAGGQGLALMLERLR</sequence>
<evidence type="ECO:0000256" key="2">
    <source>
        <dbReference type="ARBA" id="ARBA00010982"/>
    </source>
</evidence>
<reference evidence="10" key="1">
    <citation type="submission" date="2018-02" db="EMBL/GenBank/DDBJ databases">
        <title>Draft genome sequencing of Rhodococcus opacus KU647198.</title>
        <authorList>
            <person name="Zheng B.-X."/>
        </authorList>
    </citation>
    <scope>NUCLEOTIDE SEQUENCE [LARGE SCALE GENOMIC DNA]</scope>
    <source>
        <strain evidence="10">04-OD7</strain>
    </source>
</reference>
<dbReference type="RefSeq" id="WP_105422290.1">
    <property type="nucleotide sequence ID" value="NZ_PUIO01000067.1"/>
</dbReference>
<evidence type="ECO:0000313" key="10">
    <source>
        <dbReference type="Proteomes" id="UP000239290"/>
    </source>
</evidence>
<keyword evidence="4 6" id="KW-0012">Acyltransferase</keyword>
<dbReference type="GO" id="GO:0005737">
    <property type="term" value="C:cytoplasm"/>
    <property type="evidence" value="ECO:0007669"/>
    <property type="project" value="UniProtKB-ARBA"/>
</dbReference>
<keyword evidence="3 6" id="KW-0808">Transferase</keyword>
<dbReference type="CDD" id="cd00751">
    <property type="entry name" value="thiolase"/>
    <property type="match status" value="1"/>
</dbReference>
<dbReference type="InterPro" id="IPR002155">
    <property type="entry name" value="Thiolase"/>
</dbReference>
<evidence type="ECO:0000259" key="7">
    <source>
        <dbReference type="Pfam" id="PF00108"/>
    </source>
</evidence>
<dbReference type="PIRSF" id="PIRSF000429">
    <property type="entry name" value="Ac-CoA_Ac_transf"/>
    <property type="match status" value="1"/>
</dbReference>
<dbReference type="InterPro" id="IPR050215">
    <property type="entry name" value="Thiolase-like_sf_Thiolase"/>
</dbReference>
<feature type="active site" description="Proton acceptor" evidence="5">
    <location>
        <position position="374"/>
    </location>
</feature>
<comment type="similarity">
    <text evidence="2 6">Belongs to the thiolase-like superfamily. Thiolase family.</text>
</comment>
<organism evidence="9 10">
    <name type="scientific">Rhodococcus opacus</name>
    <name type="common">Nocardia opaca</name>
    <dbReference type="NCBI Taxonomy" id="37919"/>
    <lineage>
        <taxon>Bacteria</taxon>
        <taxon>Bacillati</taxon>
        <taxon>Actinomycetota</taxon>
        <taxon>Actinomycetes</taxon>
        <taxon>Mycobacteriales</taxon>
        <taxon>Nocardiaceae</taxon>
        <taxon>Rhodococcus</taxon>
    </lineage>
</organism>
<dbReference type="EC" id="2.3.1.9" evidence="9"/>
<dbReference type="EMBL" id="PUIO01000067">
    <property type="protein sequence ID" value="PQP16091.1"/>
    <property type="molecule type" value="Genomic_DNA"/>
</dbReference>
<evidence type="ECO:0000256" key="1">
    <source>
        <dbReference type="ARBA" id="ARBA00005189"/>
    </source>
</evidence>
<dbReference type="Pfam" id="PF00108">
    <property type="entry name" value="Thiolase_N"/>
    <property type="match status" value="1"/>
</dbReference>
<feature type="active site" description="Acyl-thioester intermediate" evidence="5">
    <location>
        <position position="91"/>
    </location>
</feature>
<dbReference type="SUPFAM" id="SSF53901">
    <property type="entry name" value="Thiolase-like"/>
    <property type="match status" value="2"/>
</dbReference>
<dbReference type="PROSITE" id="PS00737">
    <property type="entry name" value="THIOLASE_2"/>
    <property type="match status" value="1"/>
</dbReference>
<evidence type="ECO:0000313" key="9">
    <source>
        <dbReference type="EMBL" id="PQP16091.1"/>
    </source>
</evidence>
<dbReference type="PROSITE" id="PS00098">
    <property type="entry name" value="THIOLASE_1"/>
    <property type="match status" value="1"/>
</dbReference>
<dbReference type="PANTHER" id="PTHR43853:SF2">
    <property type="entry name" value="3-OXOADIPYL-COA_3-OXO-5,6-DEHYDROSUBERYL-COA THIOLASE"/>
    <property type="match status" value="1"/>
</dbReference>
<protein>
    <submittedName>
        <fullName evidence="9">Acetyl-CoA C-acyltransferase</fullName>
        <ecNumber evidence="9">2.3.1.9</ecNumber>
    </submittedName>
</protein>
<dbReference type="GO" id="GO:0010124">
    <property type="term" value="P:phenylacetate catabolic process"/>
    <property type="evidence" value="ECO:0007669"/>
    <property type="project" value="TreeGrafter"/>
</dbReference>
<dbReference type="GO" id="GO:0003985">
    <property type="term" value="F:acetyl-CoA C-acetyltransferase activity"/>
    <property type="evidence" value="ECO:0007669"/>
    <property type="project" value="UniProtKB-EC"/>
</dbReference>
<gene>
    <name evidence="9" type="ORF">C5613_37030</name>
</gene>
<dbReference type="Pfam" id="PF02803">
    <property type="entry name" value="Thiolase_C"/>
    <property type="match status" value="1"/>
</dbReference>
<feature type="domain" description="Thiolase N-terminal" evidence="7">
    <location>
        <begin position="4"/>
        <end position="256"/>
    </location>
</feature>
<feature type="domain" description="Thiolase C-terminal" evidence="8">
    <location>
        <begin position="265"/>
        <end position="387"/>
    </location>
</feature>
<name>A0A2S8IMT6_RHOOP</name>
<evidence type="ECO:0000256" key="5">
    <source>
        <dbReference type="PIRSR" id="PIRSR000429-1"/>
    </source>
</evidence>
<accession>A0A2S8IMT6</accession>
<dbReference type="InterPro" id="IPR020617">
    <property type="entry name" value="Thiolase_C"/>
</dbReference>
<dbReference type="InterPro" id="IPR020616">
    <property type="entry name" value="Thiolase_N"/>
</dbReference>